<evidence type="ECO:0000313" key="1">
    <source>
        <dbReference type="EMBL" id="KLU64826.1"/>
    </source>
</evidence>
<dbReference type="Proteomes" id="UP000036356">
    <property type="component" value="Unassembled WGS sequence"/>
</dbReference>
<comment type="caution">
    <text evidence="1">The sequence shown here is derived from an EMBL/GenBank/DDBJ whole genome shotgun (WGS) entry which is preliminary data.</text>
</comment>
<dbReference type="PATRIC" id="fig|476652.3.peg.3321"/>
<gene>
    <name evidence="1" type="ORF">DEAC_c31540</name>
</gene>
<dbReference type="STRING" id="476652.DEAC_c31540"/>
<evidence type="ECO:0000313" key="2">
    <source>
        <dbReference type="Proteomes" id="UP000036356"/>
    </source>
</evidence>
<proteinExistence type="predicted"/>
<organism evidence="1 2">
    <name type="scientific">Desulfosporosinus acididurans</name>
    <dbReference type="NCBI Taxonomy" id="476652"/>
    <lineage>
        <taxon>Bacteria</taxon>
        <taxon>Bacillati</taxon>
        <taxon>Bacillota</taxon>
        <taxon>Clostridia</taxon>
        <taxon>Eubacteriales</taxon>
        <taxon>Desulfitobacteriaceae</taxon>
        <taxon>Desulfosporosinus</taxon>
    </lineage>
</organism>
<dbReference type="RefSeq" id="WP_047810976.1">
    <property type="nucleotide sequence ID" value="NZ_LDZY01000011.1"/>
</dbReference>
<sequence length="121" mass="14436">MQKKYVIWNSEEQGDVTKFPESSFKEMVYFGENSSNCRFPNIEVNEENQAKLLKLVEQYNLLNEEERQELSLISFFKEKGINIEHVDEFEEPREIFILLVYFKEICKLSDFDPLLALEKTI</sequence>
<dbReference type="AlphaFoldDB" id="A0A0J1IJC0"/>
<reference evidence="1 2" key="1">
    <citation type="submission" date="2015-06" db="EMBL/GenBank/DDBJ databases">
        <title>Draft genome of the moderately acidophilic sulfate reducer Candidatus Desulfosporosinus acididurans strain M1.</title>
        <authorList>
            <person name="Poehlein A."/>
            <person name="Petzsch P."/>
            <person name="Johnson B.D."/>
            <person name="Schloemann M."/>
            <person name="Daniel R."/>
            <person name="Muehling M."/>
        </authorList>
    </citation>
    <scope>NUCLEOTIDE SEQUENCE [LARGE SCALE GENOMIC DNA]</scope>
    <source>
        <strain evidence="1 2">M1</strain>
    </source>
</reference>
<protein>
    <submittedName>
        <fullName evidence="1">Uncharacterized protein</fullName>
    </submittedName>
</protein>
<name>A0A0J1IJC0_9FIRM</name>
<dbReference type="EMBL" id="LDZY01000011">
    <property type="protein sequence ID" value="KLU64826.1"/>
    <property type="molecule type" value="Genomic_DNA"/>
</dbReference>
<keyword evidence="2" id="KW-1185">Reference proteome</keyword>
<accession>A0A0J1IJC0</accession>